<sequence length="454" mass="48095">MMERYQGQNVQWTVGFSVGGKEGQTVQPCNQSSCILSVELGEEQKVTAEKVRVAAARAAKTLRDLKAETVVVDAGTVVRVLGPEGTGALSQGVELALFRTQSWKQTEPTDPTFYLDAPESCDEALKEADSLTKAICFARDLVNCPANKLTPIDMAQRMTKEAQALGIETQVLDEDAAKALGMEAFLTVGSSAAHPARLIVLRYKGGQEGEAPIALVGKGVACDTGGYCLKSAKSMKGIRGDMAGAAAVCGALLALAANRVKVNATAVIPAVENRIAPDSYIPGDVIGSMSGKTIEIGNTDAEGRLILADAVTYAIQKEHAAKVVDIATLTGAVVGMFGFTTAGFLCNSEEFCADFQSAYTRSGEQYWRLPTFPEYQKMIESPVADVSNVSSDGCGTITAGLFIGSFVEERPWIHLDIAGTAWVDSPRWAYQTPGATGAGVSTLYELCKGYARED</sequence>
<comment type="function">
    <text evidence="6">Presumably involved in the processing and regular turnover of intracellular proteins. Catalyzes the removal of unsubstituted N-terminal amino acids from various peptides.</text>
</comment>
<dbReference type="GO" id="GO:0070006">
    <property type="term" value="F:metalloaminopeptidase activity"/>
    <property type="evidence" value="ECO:0007669"/>
    <property type="project" value="InterPro"/>
</dbReference>
<dbReference type="PANTHER" id="PTHR11963">
    <property type="entry name" value="LEUCINE AMINOPEPTIDASE-RELATED"/>
    <property type="match status" value="1"/>
</dbReference>
<dbReference type="SUPFAM" id="SSF52949">
    <property type="entry name" value="Macro domain-like"/>
    <property type="match status" value="1"/>
</dbReference>
<dbReference type="GO" id="GO:0005737">
    <property type="term" value="C:cytoplasm"/>
    <property type="evidence" value="ECO:0007669"/>
    <property type="project" value="InterPro"/>
</dbReference>
<name>A0A9D2BXS8_9FIRM</name>
<protein>
    <recommendedName>
        <fullName evidence="7">Probable cytosol aminopeptidase</fullName>
    </recommendedName>
    <alternativeName>
        <fullName evidence="8">Leucine aminopeptidase</fullName>
    </alternativeName>
    <alternativeName>
        <fullName evidence="5">Leucyl aminopeptidase</fullName>
    </alternativeName>
</protein>
<dbReference type="Gene3D" id="3.40.220.10">
    <property type="entry name" value="Leucine Aminopeptidase, subunit E, domain 1"/>
    <property type="match status" value="1"/>
</dbReference>
<feature type="domain" description="Cytosol aminopeptidase" evidence="9">
    <location>
        <begin position="298"/>
        <end position="305"/>
    </location>
</feature>
<dbReference type="GO" id="GO:0030145">
    <property type="term" value="F:manganese ion binding"/>
    <property type="evidence" value="ECO:0007669"/>
    <property type="project" value="InterPro"/>
</dbReference>
<evidence type="ECO:0000259" key="9">
    <source>
        <dbReference type="PROSITE" id="PS00631"/>
    </source>
</evidence>
<comment type="similarity">
    <text evidence="1">Belongs to the peptidase M17 family.</text>
</comment>
<dbReference type="PROSITE" id="PS00631">
    <property type="entry name" value="CYTOSOL_AP"/>
    <property type="match status" value="1"/>
</dbReference>
<evidence type="ECO:0000256" key="4">
    <source>
        <dbReference type="ARBA" id="ARBA00022801"/>
    </source>
</evidence>
<evidence type="ECO:0000256" key="1">
    <source>
        <dbReference type="ARBA" id="ARBA00009528"/>
    </source>
</evidence>
<evidence type="ECO:0000256" key="6">
    <source>
        <dbReference type="ARBA" id="ARBA00049972"/>
    </source>
</evidence>
<dbReference type="Pfam" id="PF02789">
    <property type="entry name" value="Peptidase_M17_N"/>
    <property type="match status" value="1"/>
</dbReference>
<evidence type="ECO:0000256" key="7">
    <source>
        <dbReference type="ARBA" id="ARBA00050021"/>
    </source>
</evidence>
<dbReference type="InterPro" id="IPR011356">
    <property type="entry name" value="Leucine_aapep/pepB"/>
</dbReference>
<dbReference type="NCBIfam" id="NF002083">
    <property type="entry name" value="PRK00913.3-5"/>
    <property type="match status" value="1"/>
</dbReference>
<keyword evidence="3" id="KW-0645">Protease</keyword>
<dbReference type="Pfam" id="PF00883">
    <property type="entry name" value="Peptidase_M17"/>
    <property type="match status" value="1"/>
</dbReference>
<organism evidence="10 11">
    <name type="scientific">Candidatus Flavonifractor merdigallinarum</name>
    <dbReference type="NCBI Taxonomy" id="2838589"/>
    <lineage>
        <taxon>Bacteria</taxon>
        <taxon>Bacillati</taxon>
        <taxon>Bacillota</taxon>
        <taxon>Clostridia</taxon>
        <taxon>Eubacteriales</taxon>
        <taxon>Oscillospiraceae</taxon>
        <taxon>Flavonifractor</taxon>
    </lineage>
</organism>
<proteinExistence type="inferred from homology"/>
<dbReference type="GO" id="GO:0006508">
    <property type="term" value="P:proteolysis"/>
    <property type="evidence" value="ECO:0007669"/>
    <property type="project" value="UniProtKB-KW"/>
</dbReference>
<accession>A0A9D2BXS8</accession>
<dbReference type="Gene3D" id="3.40.630.10">
    <property type="entry name" value="Zn peptidases"/>
    <property type="match status" value="1"/>
</dbReference>
<dbReference type="EMBL" id="DXDX01000023">
    <property type="protein sequence ID" value="HIY20464.1"/>
    <property type="molecule type" value="Genomic_DNA"/>
</dbReference>
<evidence type="ECO:0000256" key="5">
    <source>
        <dbReference type="ARBA" id="ARBA00033172"/>
    </source>
</evidence>
<dbReference type="CDD" id="cd00433">
    <property type="entry name" value="Peptidase_M17"/>
    <property type="match status" value="1"/>
</dbReference>
<dbReference type="PANTHER" id="PTHR11963:SF23">
    <property type="entry name" value="CYTOSOL AMINOPEPTIDASE"/>
    <property type="match status" value="1"/>
</dbReference>
<reference evidence="10" key="1">
    <citation type="journal article" date="2021" name="PeerJ">
        <title>Extensive microbial diversity within the chicken gut microbiome revealed by metagenomics and culture.</title>
        <authorList>
            <person name="Gilroy R."/>
            <person name="Ravi A."/>
            <person name="Getino M."/>
            <person name="Pursley I."/>
            <person name="Horton D.L."/>
            <person name="Alikhan N.F."/>
            <person name="Baker D."/>
            <person name="Gharbi K."/>
            <person name="Hall N."/>
            <person name="Watson M."/>
            <person name="Adriaenssens E.M."/>
            <person name="Foster-Nyarko E."/>
            <person name="Jarju S."/>
            <person name="Secka A."/>
            <person name="Antonio M."/>
            <person name="Oren A."/>
            <person name="Chaudhuri R.R."/>
            <person name="La Ragione R."/>
            <person name="Hildebrand F."/>
            <person name="Pallen M.J."/>
        </authorList>
    </citation>
    <scope>NUCLEOTIDE SEQUENCE</scope>
    <source>
        <strain evidence="10">ChiBcec16_6824</strain>
    </source>
</reference>
<dbReference type="InterPro" id="IPR008283">
    <property type="entry name" value="Peptidase_M17_N"/>
</dbReference>
<comment type="caution">
    <text evidence="10">The sequence shown here is derived from an EMBL/GenBank/DDBJ whole genome shotgun (WGS) entry which is preliminary data.</text>
</comment>
<evidence type="ECO:0000256" key="8">
    <source>
        <dbReference type="ARBA" id="ARBA00050061"/>
    </source>
</evidence>
<keyword evidence="2 10" id="KW-0031">Aminopeptidase</keyword>
<keyword evidence="4 10" id="KW-0378">Hydrolase</keyword>
<evidence type="ECO:0000256" key="2">
    <source>
        <dbReference type="ARBA" id="ARBA00022438"/>
    </source>
</evidence>
<dbReference type="InterPro" id="IPR043472">
    <property type="entry name" value="Macro_dom-like"/>
</dbReference>
<dbReference type="AlphaFoldDB" id="A0A9D2BXS8"/>
<dbReference type="Proteomes" id="UP000823868">
    <property type="component" value="Unassembled WGS sequence"/>
</dbReference>
<evidence type="ECO:0000313" key="11">
    <source>
        <dbReference type="Proteomes" id="UP000823868"/>
    </source>
</evidence>
<evidence type="ECO:0000313" key="10">
    <source>
        <dbReference type="EMBL" id="HIY20464.1"/>
    </source>
</evidence>
<gene>
    <name evidence="10" type="ORF">H9841_01005</name>
</gene>
<dbReference type="PRINTS" id="PR00481">
    <property type="entry name" value="LAMNOPPTDASE"/>
</dbReference>
<dbReference type="InterPro" id="IPR000819">
    <property type="entry name" value="Peptidase_M17_C"/>
</dbReference>
<reference evidence="10" key="2">
    <citation type="submission" date="2021-04" db="EMBL/GenBank/DDBJ databases">
        <authorList>
            <person name="Gilroy R."/>
        </authorList>
    </citation>
    <scope>NUCLEOTIDE SEQUENCE</scope>
    <source>
        <strain evidence="10">ChiBcec16_6824</strain>
    </source>
</reference>
<evidence type="ECO:0000256" key="3">
    <source>
        <dbReference type="ARBA" id="ARBA00022670"/>
    </source>
</evidence>
<dbReference type="SUPFAM" id="SSF53187">
    <property type="entry name" value="Zn-dependent exopeptidases"/>
    <property type="match status" value="1"/>
</dbReference>